<accession>A0A0F8Z8C6</accession>
<evidence type="ECO:0000313" key="1">
    <source>
        <dbReference type="EMBL" id="KKK89963.1"/>
    </source>
</evidence>
<name>A0A0F8Z8C6_9ZZZZ</name>
<dbReference type="EMBL" id="LAZR01049304">
    <property type="protein sequence ID" value="KKK89963.1"/>
    <property type="molecule type" value="Genomic_DNA"/>
</dbReference>
<reference evidence="1" key="1">
    <citation type="journal article" date="2015" name="Nature">
        <title>Complex archaea that bridge the gap between prokaryotes and eukaryotes.</title>
        <authorList>
            <person name="Spang A."/>
            <person name="Saw J.H."/>
            <person name="Jorgensen S.L."/>
            <person name="Zaremba-Niedzwiedzka K."/>
            <person name="Martijn J."/>
            <person name="Lind A.E."/>
            <person name="van Eijk R."/>
            <person name="Schleper C."/>
            <person name="Guy L."/>
            <person name="Ettema T.J."/>
        </authorList>
    </citation>
    <scope>NUCLEOTIDE SEQUENCE</scope>
</reference>
<sequence length="110" mass="12663">MCCKTDSCFIDGSQFGGLVDRPSSRLMPWSFIMEYFRRDGGTKLTPMNLYDRRNRTFNGPFEGRYQPAKIQSIPAIEKATQRYYKLHCGNVLDTETGTILNRDALLEILD</sequence>
<comment type="caution">
    <text evidence="1">The sequence shown here is derived from an EMBL/GenBank/DDBJ whole genome shotgun (WGS) entry which is preliminary data.</text>
</comment>
<proteinExistence type="predicted"/>
<evidence type="ECO:0000313" key="2">
    <source>
        <dbReference type="EMBL" id="KKM99703.1"/>
    </source>
</evidence>
<organism evidence="1">
    <name type="scientific">marine sediment metagenome</name>
    <dbReference type="NCBI Taxonomy" id="412755"/>
    <lineage>
        <taxon>unclassified sequences</taxon>
        <taxon>metagenomes</taxon>
        <taxon>ecological metagenomes</taxon>
    </lineage>
</organism>
<gene>
    <name evidence="2" type="ORF">LCGC14_1145090</name>
    <name evidence="1" type="ORF">LCGC14_2727860</name>
</gene>
<dbReference type="AlphaFoldDB" id="A0A0F8Z8C6"/>
<dbReference type="EMBL" id="LAZR01005465">
    <property type="protein sequence ID" value="KKM99703.1"/>
    <property type="molecule type" value="Genomic_DNA"/>
</dbReference>
<protein>
    <submittedName>
        <fullName evidence="1">Uncharacterized protein</fullName>
    </submittedName>
</protein>